<keyword evidence="3" id="KW-1185">Reference proteome</keyword>
<keyword evidence="1" id="KW-1133">Transmembrane helix</keyword>
<keyword evidence="1" id="KW-0472">Membrane</keyword>
<proteinExistence type="predicted"/>
<dbReference type="Proteomes" id="UP000189410">
    <property type="component" value="Unassembled WGS sequence"/>
</dbReference>
<evidence type="ECO:0000256" key="1">
    <source>
        <dbReference type="SAM" id="Phobius"/>
    </source>
</evidence>
<organism evidence="2 3">
    <name type="scientific">Salinivibrio siamensis</name>
    <dbReference type="NCBI Taxonomy" id="414286"/>
    <lineage>
        <taxon>Bacteria</taxon>
        <taxon>Pseudomonadati</taxon>
        <taxon>Pseudomonadota</taxon>
        <taxon>Gammaproteobacteria</taxon>
        <taxon>Vibrionales</taxon>
        <taxon>Vibrionaceae</taxon>
        <taxon>Salinivibrio</taxon>
    </lineage>
</organism>
<dbReference type="EMBL" id="MUFB01000048">
    <property type="protein sequence ID" value="OOE78816.1"/>
    <property type="molecule type" value="Genomic_DNA"/>
</dbReference>
<evidence type="ECO:0000313" key="2">
    <source>
        <dbReference type="EMBL" id="OOE78816.1"/>
    </source>
</evidence>
<feature type="transmembrane region" description="Helical" evidence="1">
    <location>
        <begin position="6"/>
        <end position="32"/>
    </location>
</feature>
<reference evidence="2 3" key="1">
    <citation type="journal article" date="2017" name="Genome Announc.">
        <title>Draft Genome Sequences of Salinivibrio proteolyticus, Salinivibrio sharmensis, Salinivibrio siamensis, Salinivibrio costicola subsp. alcaliphilus, Salinivibrio costicola subsp. vallismortis, and 29 New Isolates Belonging to the Genus Salinivibrio.</title>
        <authorList>
            <person name="Lopez-Hermoso C."/>
            <person name="de la Haba R.R."/>
            <person name="Sanchez-Porro C."/>
            <person name="Bayliss S.C."/>
            <person name="Feil E.J."/>
            <person name="Ventosa A."/>
        </authorList>
    </citation>
    <scope>NUCLEOTIDE SEQUENCE [LARGE SCALE GENOMIC DNA]</scope>
    <source>
        <strain evidence="2 3">JCM 14472</strain>
    </source>
</reference>
<accession>A0ABX3K4S7</accession>
<dbReference type="RefSeq" id="WP_077668805.1">
    <property type="nucleotide sequence ID" value="NZ_MUFB01000048.1"/>
</dbReference>
<sequence>MTELEISYWSMIGTWFAGIATFLAVVVSLYLASSSRKTKLQLRLVRHDHGNIKLSILNRGQVYAEIERVTLAIKPSLFSGFIANGSEYLDLIQDVFNPDAVCRSLLPNSLSLTFDLEQESLHSHYRFFIPYENGILEKPFKMPKCYLCLQLKSGESYYSKVPKAFNIGYKETVGGQFDPQMFAMCTEPDKYFVYETSAELYKKQQDILNQYSKARKNYHMLLC</sequence>
<protein>
    <submittedName>
        <fullName evidence="2">Uncharacterized protein</fullName>
    </submittedName>
</protein>
<name>A0ABX3K4S7_9GAMM</name>
<evidence type="ECO:0000313" key="3">
    <source>
        <dbReference type="Proteomes" id="UP000189410"/>
    </source>
</evidence>
<gene>
    <name evidence="2" type="ORF">BZG73_15765</name>
</gene>
<comment type="caution">
    <text evidence="2">The sequence shown here is derived from an EMBL/GenBank/DDBJ whole genome shotgun (WGS) entry which is preliminary data.</text>
</comment>
<keyword evidence="1" id="KW-0812">Transmembrane</keyword>